<name>A0A1G7U1A3_9LACT</name>
<dbReference type="InterPro" id="IPR035994">
    <property type="entry name" value="Nucleoside_phosphorylase_sf"/>
</dbReference>
<evidence type="ECO:0000256" key="1">
    <source>
        <dbReference type="ARBA" id="ARBA00011888"/>
    </source>
</evidence>
<reference evidence="5 6" key="1">
    <citation type="submission" date="2016-10" db="EMBL/GenBank/DDBJ databases">
        <authorList>
            <person name="de Groot N.N."/>
        </authorList>
    </citation>
    <scope>NUCLEOTIDE SEQUENCE [LARGE SCALE GENOMIC DNA]</scope>
    <source>
        <strain evidence="5 6">ATCC BAA-466</strain>
    </source>
</reference>
<dbReference type="Gene3D" id="3.40.50.1580">
    <property type="entry name" value="Nucleoside phosphorylase domain"/>
    <property type="match status" value="1"/>
</dbReference>
<gene>
    <name evidence="5" type="ORF">SAMN05421791_10813</name>
</gene>
<dbReference type="EC" id="2.4.2.3" evidence="1"/>
<dbReference type="GO" id="GO:0004731">
    <property type="term" value="F:purine-nucleoside phosphorylase activity"/>
    <property type="evidence" value="ECO:0007669"/>
    <property type="project" value="TreeGrafter"/>
</dbReference>
<dbReference type="Pfam" id="PF01048">
    <property type="entry name" value="PNP_UDP_1"/>
    <property type="match status" value="1"/>
</dbReference>
<dbReference type="STRING" id="120956.SAMN05421791_10813"/>
<comment type="catalytic activity">
    <reaction evidence="3">
        <text>uridine + phosphate = alpha-D-ribose 1-phosphate + uracil</text>
        <dbReference type="Rhea" id="RHEA:24388"/>
        <dbReference type="ChEBI" id="CHEBI:16704"/>
        <dbReference type="ChEBI" id="CHEBI:17568"/>
        <dbReference type="ChEBI" id="CHEBI:43474"/>
        <dbReference type="ChEBI" id="CHEBI:57720"/>
        <dbReference type="EC" id="2.4.2.3"/>
    </reaction>
</comment>
<dbReference type="AlphaFoldDB" id="A0A1G7U1A3"/>
<evidence type="ECO:0000313" key="5">
    <source>
        <dbReference type="EMBL" id="SDG41316.1"/>
    </source>
</evidence>
<protein>
    <recommendedName>
        <fullName evidence="2">Uridine phosphorylase</fullName>
        <ecNumber evidence="1">2.4.2.3</ecNumber>
    </recommendedName>
</protein>
<evidence type="ECO:0000313" key="6">
    <source>
        <dbReference type="Proteomes" id="UP000199708"/>
    </source>
</evidence>
<dbReference type="GO" id="GO:0004850">
    <property type="term" value="F:uridine phosphorylase activity"/>
    <property type="evidence" value="ECO:0007669"/>
    <property type="project" value="UniProtKB-EC"/>
</dbReference>
<dbReference type="InterPro" id="IPR000845">
    <property type="entry name" value="Nucleoside_phosphorylase_d"/>
</dbReference>
<dbReference type="PANTHER" id="PTHR43691:SF11">
    <property type="entry name" value="FI09636P-RELATED"/>
    <property type="match status" value="1"/>
</dbReference>
<dbReference type="RefSeq" id="WP_090290178.1">
    <property type="nucleotide sequence ID" value="NZ_FNCK01000008.1"/>
</dbReference>
<accession>A0A1G7U1A3</accession>
<organism evidence="5 6">
    <name type="scientific">Facklamia miroungae</name>
    <dbReference type="NCBI Taxonomy" id="120956"/>
    <lineage>
        <taxon>Bacteria</taxon>
        <taxon>Bacillati</taxon>
        <taxon>Bacillota</taxon>
        <taxon>Bacilli</taxon>
        <taxon>Lactobacillales</taxon>
        <taxon>Aerococcaceae</taxon>
        <taxon>Facklamia</taxon>
    </lineage>
</organism>
<dbReference type="CDD" id="cd09007">
    <property type="entry name" value="NP-I_spr0068"/>
    <property type="match status" value="1"/>
</dbReference>
<feature type="domain" description="Nucleoside phosphorylase" evidence="4">
    <location>
        <begin position="61"/>
        <end position="231"/>
    </location>
</feature>
<evidence type="ECO:0000256" key="3">
    <source>
        <dbReference type="ARBA" id="ARBA00048447"/>
    </source>
</evidence>
<evidence type="ECO:0000256" key="2">
    <source>
        <dbReference type="ARBA" id="ARBA00021980"/>
    </source>
</evidence>
<dbReference type="SUPFAM" id="SSF53167">
    <property type="entry name" value="Purine and uridine phosphorylases"/>
    <property type="match status" value="1"/>
</dbReference>
<dbReference type="OrthoDB" id="7945729at2"/>
<keyword evidence="6" id="KW-1185">Reference proteome</keyword>
<dbReference type="GO" id="GO:0006152">
    <property type="term" value="P:purine nucleoside catabolic process"/>
    <property type="evidence" value="ECO:0007669"/>
    <property type="project" value="TreeGrafter"/>
</dbReference>
<evidence type="ECO:0000259" key="4">
    <source>
        <dbReference type="Pfam" id="PF01048"/>
    </source>
</evidence>
<dbReference type="GO" id="GO:0005829">
    <property type="term" value="C:cytosol"/>
    <property type="evidence" value="ECO:0007669"/>
    <property type="project" value="TreeGrafter"/>
</dbReference>
<dbReference type="EMBL" id="FNCK01000008">
    <property type="protein sequence ID" value="SDG41316.1"/>
    <property type="molecule type" value="Genomic_DNA"/>
</dbReference>
<proteinExistence type="predicted"/>
<dbReference type="Proteomes" id="UP000199708">
    <property type="component" value="Unassembled WGS sequence"/>
</dbReference>
<sequence length="258" mass="29160">MNSHLPLHEYDHNPRAIINPKEVTEKVDNFPDTVVSCFARSTFQRMINDYPHEVIASTSTAHGEIPIYRLQIGKQTIAAFNSQVGSPACVGVLEHLWAMGMKRLILFGTCGVLDSSIEDIAIIIPNRAVRDEGTSFHYLKPSYELDVNSRSLEDFQSYLNQKEISSRIGKVWTTDAIFRETIDRYKKRKEQGCICVDMECSAVAAWAQLRSVEVCHFFYAADHLSEEAWDSRSLSDHVALDSKAFIAQIAIGFALVWK</sequence>
<dbReference type="PANTHER" id="PTHR43691">
    <property type="entry name" value="URIDINE PHOSPHORYLASE"/>
    <property type="match status" value="1"/>
</dbReference>